<comment type="caution">
    <text evidence="11">The sequence shown here is derived from an EMBL/GenBank/DDBJ whole genome shotgun (WGS) entry which is preliminary data.</text>
</comment>
<dbReference type="Pfam" id="PF00015">
    <property type="entry name" value="MCPsignal"/>
    <property type="match status" value="1"/>
</dbReference>
<evidence type="ECO:0000313" key="12">
    <source>
        <dbReference type="Proteomes" id="UP000287910"/>
    </source>
</evidence>
<sequence>MGVFRFTVSKKLYVGFLSIIIFLALLGGISIIGMNAINEKSTEIADNWLPSVKTINNINYLTEHIRALEYSYSLKSDKSELDKIEKEISETLSAIDKAFEEYEGLILLEEEQKNFNELREKWSSYEELHTNFIEIGSKMDVVKGAGPIDGEKFNETNEQAEALFSDMQKNLDALVKINDDAAQKANKEGDNTFAKSFTLILIIFIGGLILALVIAYIVSRMISKPLELVNNNIKEVADGNLTIEPVNVKNKDEIGELAQSFNEMTSNLRDLIHQVTQTSETLAASSEELLASSEQTSQATEQIAISIQEVASGSENQVNSASSAEQSVNEISKGMEQVANSIQTVSDLTMATNQKAEVGTVVLSETVTQMEIVQENVNQTANIVTKLSERSKEIGTILELISGIADQTNLLALNAAIEAARAGDHGKGFAVVADEVRKLAEESSKATNNIQLVIQEVQKEIGQVSLSMDEGTKSLKAGMSKVHETGKSFNEIAEMIEGITSQTQEVSAVIEEVNASTEEMVQMISEIASVSIQSSKNTQNIAAAAEEQNASMEEVSASSNALSHMAQELQVNVSKFKI</sequence>
<dbReference type="Gene3D" id="6.10.340.10">
    <property type="match status" value="1"/>
</dbReference>
<feature type="transmembrane region" description="Helical" evidence="8">
    <location>
        <begin position="197"/>
        <end position="218"/>
    </location>
</feature>
<dbReference type="SUPFAM" id="SSF58104">
    <property type="entry name" value="Methyl-accepting chemotaxis protein (MCP) signaling domain"/>
    <property type="match status" value="1"/>
</dbReference>
<dbReference type="InterPro" id="IPR003660">
    <property type="entry name" value="HAMP_dom"/>
</dbReference>
<dbReference type="GO" id="GO:0007165">
    <property type="term" value="P:signal transduction"/>
    <property type="evidence" value="ECO:0007669"/>
    <property type="project" value="UniProtKB-KW"/>
</dbReference>
<gene>
    <name evidence="11" type="ORF">EK386_04735</name>
</gene>
<comment type="subcellular location">
    <subcellularLocation>
        <location evidence="1">Cell membrane</location>
    </subcellularLocation>
</comment>
<keyword evidence="8" id="KW-0812">Transmembrane</keyword>
<dbReference type="CDD" id="cd11386">
    <property type="entry name" value="MCP_signal"/>
    <property type="match status" value="1"/>
</dbReference>
<dbReference type="PROSITE" id="PS50111">
    <property type="entry name" value="CHEMOTAXIS_TRANSDUC_2"/>
    <property type="match status" value="1"/>
</dbReference>
<dbReference type="GO" id="GO:0005886">
    <property type="term" value="C:plasma membrane"/>
    <property type="evidence" value="ECO:0007669"/>
    <property type="project" value="UniProtKB-SubCell"/>
</dbReference>
<dbReference type="CDD" id="cd06225">
    <property type="entry name" value="HAMP"/>
    <property type="match status" value="1"/>
</dbReference>
<dbReference type="SMART" id="SM00283">
    <property type="entry name" value="MA"/>
    <property type="match status" value="1"/>
</dbReference>
<comment type="similarity">
    <text evidence="5">Belongs to the methyl-accepting chemotaxis (MCP) protein family.</text>
</comment>
<dbReference type="Proteomes" id="UP000287910">
    <property type="component" value="Unassembled WGS sequence"/>
</dbReference>
<dbReference type="Pfam" id="PF00672">
    <property type="entry name" value="HAMP"/>
    <property type="match status" value="1"/>
</dbReference>
<evidence type="ECO:0000259" key="9">
    <source>
        <dbReference type="PROSITE" id="PS50111"/>
    </source>
</evidence>
<dbReference type="PROSITE" id="PS50885">
    <property type="entry name" value="HAMP"/>
    <property type="match status" value="1"/>
</dbReference>
<dbReference type="Pfam" id="PF12729">
    <property type="entry name" value="4HB_MCP_1"/>
    <property type="match status" value="1"/>
</dbReference>
<protein>
    <submittedName>
        <fullName evidence="11">Methyl-accepting chemotaxis protein</fullName>
    </submittedName>
</protein>
<evidence type="ECO:0000256" key="2">
    <source>
        <dbReference type="ARBA" id="ARBA00022475"/>
    </source>
</evidence>
<keyword evidence="2" id="KW-1003">Cell membrane</keyword>
<dbReference type="EMBL" id="RYYR01000005">
    <property type="protein sequence ID" value="RUL55037.1"/>
    <property type="molecule type" value="Genomic_DNA"/>
</dbReference>
<organism evidence="11 12">
    <name type="scientific">Lysinibacillus antri</name>
    <dbReference type="NCBI Taxonomy" id="2498145"/>
    <lineage>
        <taxon>Bacteria</taxon>
        <taxon>Bacillati</taxon>
        <taxon>Bacillota</taxon>
        <taxon>Bacilli</taxon>
        <taxon>Bacillales</taxon>
        <taxon>Bacillaceae</taxon>
        <taxon>Lysinibacillus</taxon>
    </lineage>
</organism>
<evidence type="ECO:0000256" key="6">
    <source>
        <dbReference type="PROSITE-ProRule" id="PRU00284"/>
    </source>
</evidence>
<evidence type="ECO:0000256" key="7">
    <source>
        <dbReference type="SAM" id="Coils"/>
    </source>
</evidence>
<feature type="domain" description="HAMP" evidence="10">
    <location>
        <begin position="220"/>
        <end position="273"/>
    </location>
</feature>
<evidence type="ECO:0000256" key="8">
    <source>
        <dbReference type="SAM" id="Phobius"/>
    </source>
</evidence>
<evidence type="ECO:0000313" key="11">
    <source>
        <dbReference type="EMBL" id="RUL55037.1"/>
    </source>
</evidence>
<dbReference type="RefSeq" id="WP_126657887.1">
    <property type="nucleotide sequence ID" value="NZ_RYYR01000005.1"/>
</dbReference>
<evidence type="ECO:0000259" key="10">
    <source>
        <dbReference type="PROSITE" id="PS50885"/>
    </source>
</evidence>
<evidence type="ECO:0000256" key="1">
    <source>
        <dbReference type="ARBA" id="ARBA00004236"/>
    </source>
</evidence>
<reference evidence="11 12" key="1">
    <citation type="submission" date="2018-12" db="EMBL/GenBank/DDBJ databases">
        <title>Lysinibacillus antri sp. nov., isolated from a cave soil.</title>
        <authorList>
            <person name="Narsing Rao M.P."/>
            <person name="Zhang H."/>
            <person name="Dong Z.-Y."/>
            <person name="Niu X.-K."/>
            <person name="Zhang K."/>
            <person name="Fang B.-Z."/>
            <person name="Kang Y.-Q."/>
            <person name="Xiao M."/>
            <person name="Li W.-J."/>
        </authorList>
    </citation>
    <scope>NUCLEOTIDE SEQUENCE [LARGE SCALE GENOMIC DNA]</scope>
    <source>
        <strain evidence="11 12">SYSU K30002</strain>
    </source>
</reference>
<keyword evidence="7" id="KW-0175">Coiled coil</keyword>
<dbReference type="PANTHER" id="PTHR32089">
    <property type="entry name" value="METHYL-ACCEPTING CHEMOTAXIS PROTEIN MCPB"/>
    <property type="match status" value="1"/>
</dbReference>
<keyword evidence="8" id="KW-1133">Transmembrane helix</keyword>
<dbReference type="Gene3D" id="1.10.287.950">
    <property type="entry name" value="Methyl-accepting chemotaxis protein"/>
    <property type="match status" value="1"/>
</dbReference>
<dbReference type="SMART" id="SM00304">
    <property type="entry name" value="HAMP"/>
    <property type="match status" value="1"/>
</dbReference>
<dbReference type="PANTHER" id="PTHR32089:SF112">
    <property type="entry name" value="LYSOZYME-LIKE PROTEIN-RELATED"/>
    <property type="match status" value="1"/>
</dbReference>
<evidence type="ECO:0000256" key="5">
    <source>
        <dbReference type="ARBA" id="ARBA00029447"/>
    </source>
</evidence>
<keyword evidence="3 8" id="KW-0472">Membrane</keyword>
<evidence type="ECO:0000256" key="3">
    <source>
        <dbReference type="ARBA" id="ARBA00023136"/>
    </source>
</evidence>
<proteinExistence type="inferred from homology"/>
<feature type="transmembrane region" description="Helical" evidence="8">
    <location>
        <begin position="12"/>
        <end position="34"/>
    </location>
</feature>
<accession>A0A432LDZ2</accession>
<dbReference type="InterPro" id="IPR004089">
    <property type="entry name" value="MCPsignal_dom"/>
</dbReference>
<keyword evidence="4 6" id="KW-0807">Transducer</keyword>
<dbReference type="FunFam" id="1.10.287.950:FF:000001">
    <property type="entry name" value="Methyl-accepting chemotaxis sensory transducer"/>
    <property type="match status" value="1"/>
</dbReference>
<keyword evidence="12" id="KW-1185">Reference proteome</keyword>
<feature type="coiled-coil region" evidence="7">
    <location>
        <begin position="74"/>
        <end position="128"/>
    </location>
</feature>
<dbReference type="GO" id="GO:0006935">
    <property type="term" value="P:chemotaxis"/>
    <property type="evidence" value="ECO:0007669"/>
    <property type="project" value="UniProtKB-ARBA"/>
</dbReference>
<dbReference type="AlphaFoldDB" id="A0A432LDZ2"/>
<dbReference type="InterPro" id="IPR024478">
    <property type="entry name" value="HlyB_4HB_MCP"/>
</dbReference>
<feature type="domain" description="Methyl-accepting transducer" evidence="9">
    <location>
        <begin position="292"/>
        <end position="528"/>
    </location>
</feature>
<evidence type="ECO:0000256" key="4">
    <source>
        <dbReference type="ARBA" id="ARBA00023224"/>
    </source>
</evidence>
<name>A0A432LDZ2_9BACI</name>